<keyword evidence="5" id="KW-1185">Reference proteome</keyword>
<protein>
    <submittedName>
        <fullName evidence="4">Fumarylacetoacetate (FAA) hydrolase</fullName>
    </submittedName>
</protein>
<keyword evidence="4" id="KW-0378">Hydrolase</keyword>
<dbReference type="GO" id="GO:0016787">
    <property type="term" value="F:hydrolase activity"/>
    <property type="evidence" value="ECO:0007669"/>
    <property type="project" value="UniProtKB-KW"/>
</dbReference>
<dbReference type="KEGG" id="rxy:Rxyl_2241"/>
<dbReference type="HOGENOM" id="CLU_028458_3_0_11"/>
<name>Q1ATV1_RUBXD</name>
<dbReference type="GO" id="GO:0044281">
    <property type="term" value="P:small molecule metabolic process"/>
    <property type="evidence" value="ECO:0007669"/>
    <property type="project" value="UniProtKB-ARBA"/>
</dbReference>
<dbReference type="SUPFAM" id="SSF56529">
    <property type="entry name" value="FAH"/>
    <property type="match status" value="1"/>
</dbReference>
<dbReference type="Pfam" id="PF01557">
    <property type="entry name" value="FAA_hydrolase"/>
    <property type="match status" value="1"/>
</dbReference>
<dbReference type="InterPro" id="IPR036663">
    <property type="entry name" value="Fumarylacetoacetase_C_sf"/>
</dbReference>
<dbReference type="eggNOG" id="COG0179">
    <property type="taxonomic scope" value="Bacteria"/>
</dbReference>
<comment type="similarity">
    <text evidence="1">Belongs to the FAH family.</text>
</comment>
<evidence type="ECO:0000313" key="5">
    <source>
        <dbReference type="Proteomes" id="UP000006637"/>
    </source>
</evidence>
<feature type="domain" description="Fumarylacetoacetase-like C-terminal" evidence="3">
    <location>
        <begin position="125"/>
        <end position="329"/>
    </location>
</feature>
<dbReference type="InterPro" id="IPR011234">
    <property type="entry name" value="Fumarylacetoacetase-like_C"/>
</dbReference>
<dbReference type="PANTHER" id="PTHR42796">
    <property type="entry name" value="FUMARYLACETOACETATE HYDROLASE DOMAIN-CONTAINING PROTEIN 2A-RELATED"/>
    <property type="match status" value="1"/>
</dbReference>
<proteinExistence type="inferred from homology"/>
<dbReference type="InterPro" id="IPR051121">
    <property type="entry name" value="FAH"/>
</dbReference>
<dbReference type="PhylomeDB" id="Q1ATV1"/>
<evidence type="ECO:0000259" key="3">
    <source>
        <dbReference type="Pfam" id="PF01557"/>
    </source>
</evidence>
<dbReference type="GO" id="GO:0046872">
    <property type="term" value="F:metal ion binding"/>
    <property type="evidence" value="ECO:0007669"/>
    <property type="project" value="UniProtKB-KW"/>
</dbReference>
<dbReference type="Proteomes" id="UP000006637">
    <property type="component" value="Chromosome"/>
</dbReference>
<dbReference type="STRING" id="266117.Rxyl_2241"/>
<dbReference type="Gene3D" id="3.90.850.10">
    <property type="entry name" value="Fumarylacetoacetase-like, C-terminal domain"/>
    <property type="match status" value="1"/>
</dbReference>
<evidence type="ECO:0000256" key="2">
    <source>
        <dbReference type="ARBA" id="ARBA00022723"/>
    </source>
</evidence>
<reference evidence="4 5" key="1">
    <citation type="submission" date="2006-06" db="EMBL/GenBank/DDBJ databases">
        <title>Complete sequence of Rubrobacter xylanophilus DSM 9941.</title>
        <authorList>
            <consortium name="US DOE Joint Genome Institute"/>
            <person name="Copeland A."/>
            <person name="Lucas S."/>
            <person name="Lapidus A."/>
            <person name="Barry K."/>
            <person name="Detter J.C."/>
            <person name="Glavina del Rio T."/>
            <person name="Hammon N."/>
            <person name="Israni S."/>
            <person name="Dalin E."/>
            <person name="Tice H."/>
            <person name="Pitluck S."/>
            <person name="Munk A.C."/>
            <person name="Brettin T."/>
            <person name="Bruce D."/>
            <person name="Han C."/>
            <person name="Tapia R."/>
            <person name="Gilna P."/>
            <person name="Schmutz J."/>
            <person name="Larimer F."/>
            <person name="Land M."/>
            <person name="Hauser L."/>
            <person name="Kyrpides N."/>
            <person name="Lykidis A."/>
            <person name="da Costa M.S."/>
            <person name="Rainey F.A."/>
            <person name="Empadinhas N."/>
            <person name="Jolivet E."/>
            <person name="Battista J.R."/>
            <person name="Richardson P."/>
        </authorList>
    </citation>
    <scope>NUCLEOTIDE SEQUENCE [LARGE SCALE GENOMIC DNA]</scope>
    <source>
        <strain evidence="5">DSM 9941 / NBRC 16129 / PRD-1</strain>
    </source>
</reference>
<accession>Q1ATV1</accession>
<sequence length="349" mass="37926">MRSEDSPRGWFALGTFEHGGLAFPGLVLEGGRVVDLSRTEVPGASVASFRSVRQILEGWEANRAALAAFARHGAADAHDLADLRVLPPVEPVQILQSGANYHRHVVDLIVAEARAGNPRMTPEEEAEVRRAGERLMDERAERGEPYLFLGSPTALCGPYDDVVLPAEGDQHDWELEFAAVIGRSGRHVPPERALDLVAGYTIANDITTRDLVYRPDLKAIGTDWLRSKNAPTFLPTGPYIVPKEFVGDTSGLRITLRLNGETMQDESASDMIFDVARLVSYASSRVLLRPGDLILTGSPAGNGSYWGRFLGEGDVMEGTVTGLGYQRNRCVRERLPEAAPGRVPDGSAT</sequence>
<evidence type="ECO:0000313" key="4">
    <source>
        <dbReference type="EMBL" id="ABG05177.1"/>
    </source>
</evidence>
<gene>
    <name evidence="4" type="ordered locus">Rxyl_2241</name>
</gene>
<organism evidence="4 5">
    <name type="scientific">Rubrobacter xylanophilus (strain DSM 9941 / JCM 11954 / NBRC 16129 / PRD-1)</name>
    <dbReference type="NCBI Taxonomy" id="266117"/>
    <lineage>
        <taxon>Bacteria</taxon>
        <taxon>Bacillati</taxon>
        <taxon>Actinomycetota</taxon>
        <taxon>Rubrobacteria</taxon>
        <taxon>Rubrobacterales</taxon>
        <taxon>Rubrobacteraceae</taxon>
        <taxon>Rubrobacter</taxon>
    </lineage>
</organism>
<keyword evidence="2" id="KW-0479">Metal-binding</keyword>
<dbReference type="EMBL" id="CP000386">
    <property type="protein sequence ID" value="ABG05177.1"/>
    <property type="molecule type" value="Genomic_DNA"/>
</dbReference>
<dbReference type="PANTHER" id="PTHR42796:SF4">
    <property type="entry name" value="FUMARYLACETOACETATE HYDROLASE DOMAIN-CONTAINING PROTEIN 2A"/>
    <property type="match status" value="1"/>
</dbReference>
<dbReference type="RefSeq" id="WP_011565191.1">
    <property type="nucleotide sequence ID" value="NC_008148.1"/>
</dbReference>
<evidence type="ECO:0000256" key="1">
    <source>
        <dbReference type="ARBA" id="ARBA00010211"/>
    </source>
</evidence>
<dbReference type="AlphaFoldDB" id="Q1ATV1"/>